<feature type="domain" description="Lon N-terminal" evidence="1">
    <location>
        <begin position="230"/>
        <end position="334"/>
    </location>
</feature>
<sequence>MAITYCPADGSKFYNWSSYTESWSIRKDGVKFLNYVCSECRSMREKWPVFKSQKLPTMKTDEVTSNWIDSVPNHPHFREGQRYILEKEHASKNGNLADQSTEYHQEVRQAACANRYAISQGLKRAKRKRFLLLNSLNDENLFQVATIMEKRYCSMELSNTKYLANTRNMDLFALQVNENNEEDTENEDGSALEAFDIRLPATHQYLQSNSLGEISAGSILVDPGSEICVPVLLMDAVLLPGQTLPLQFDVPSCVDFVRGAAEKRQYFALVTSAQEQDMDDVNEELAYSSTGTLFQVQNASSLDQKLTVQAVGRQRCRLLNKLRYVDLQCQDYTVNCYKDVKVARKKENKVFAMLTAHSAHSLKQSSTKCVVIWLSNGFRSGLHNLQLLCCLKPSGGVRRKS</sequence>
<evidence type="ECO:0000259" key="1">
    <source>
        <dbReference type="Pfam" id="PF02190"/>
    </source>
</evidence>
<dbReference type="InterPro" id="IPR015947">
    <property type="entry name" value="PUA-like_sf"/>
</dbReference>
<evidence type="ECO:0000313" key="2">
    <source>
        <dbReference type="Proteomes" id="UP000887574"/>
    </source>
</evidence>
<protein>
    <submittedName>
        <fullName evidence="3">Lon N-terminal domain-containing protein</fullName>
    </submittedName>
</protein>
<dbReference type="Proteomes" id="UP000887574">
    <property type="component" value="Unplaced"/>
</dbReference>
<dbReference type="AlphaFoldDB" id="A0A915E8N3"/>
<reference evidence="3" key="1">
    <citation type="submission" date="2022-11" db="UniProtKB">
        <authorList>
            <consortium name="WormBaseParasite"/>
        </authorList>
    </citation>
    <scope>IDENTIFICATION</scope>
</reference>
<dbReference type="Gene3D" id="2.30.130.40">
    <property type="entry name" value="LON domain-like"/>
    <property type="match status" value="1"/>
</dbReference>
<dbReference type="InterPro" id="IPR003111">
    <property type="entry name" value="Lon_prtase_N"/>
</dbReference>
<organism evidence="2 3">
    <name type="scientific">Ditylenchus dipsaci</name>
    <dbReference type="NCBI Taxonomy" id="166011"/>
    <lineage>
        <taxon>Eukaryota</taxon>
        <taxon>Metazoa</taxon>
        <taxon>Ecdysozoa</taxon>
        <taxon>Nematoda</taxon>
        <taxon>Chromadorea</taxon>
        <taxon>Rhabditida</taxon>
        <taxon>Tylenchina</taxon>
        <taxon>Tylenchomorpha</taxon>
        <taxon>Sphaerularioidea</taxon>
        <taxon>Anguinidae</taxon>
        <taxon>Anguininae</taxon>
        <taxon>Ditylenchus</taxon>
    </lineage>
</organism>
<dbReference type="InterPro" id="IPR046336">
    <property type="entry name" value="Lon_prtase_N_sf"/>
</dbReference>
<evidence type="ECO:0000313" key="3">
    <source>
        <dbReference type="WBParaSite" id="jg3231"/>
    </source>
</evidence>
<dbReference type="WBParaSite" id="jg3231">
    <property type="protein sequence ID" value="jg3231"/>
    <property type="gene ID" value="jg3231"/>
</dbReference>
<accession>A0A915E8N3</accession>
<dbReference type="SUPFAM" id="SSF88697">
    <property type="entry name" value="PUA domain-like"/>
    <property type="match status" value="1"/>
</dbReference>
<keyword evidence="2" id="KW-1185">Reference proteome</keyword>
<name>A0A915E8N3_9BILA</name>
<dbReference type="Pfam" id="PF02190">
    <property type="entry name" value="LON_substr_bdg"/>
    <property type="match status" value="1"/>
</dbReference>
<proteinExistence type="predicted"/>